<organism evidence="2 3">
    <name type="scientific">Fictibacillus arsenicus</name>
    <dbReference type="NCBI Taxonomy" id="255247"/>
    <lineage>
        <taxon>Bacteria</taxon>
        <taxon>Bacillati</taxon>
        <taxon>Bacillota</taxon>
        <taxon>Bacilli</taxon>
        <taxon>Bacillales</taxon>
        <taxon>Fictibacillaceae</taxon>
        <taxon>Fictibacillus</taxon>
    </lineage>
</organism>
<sequence>MEIIIIILFIIFSILYFLLMRSMSILEKERRVDKDKILLCAYRNCYHAVLWIFLIPITADAFFKVEPNYHLLFYLTFVSNQA</sequence>
<evidence type="ECO:0000313" key="2">
    <source>
        <dbReference type="EMBL" id="OOE07708.1"/>
    </source>
</evidence>
<keyword evidence="1" id="KW-0472">Membrane</keyword>
<evidence type="ECO:0000313" key="3">
    <source>
        <dbReference type="Proteomes" id="UP000188597"/>
    </source>
</evidence>
<dbReference type="EMBL" id="MQMF01000010">
    <property type="protein sequence ID" value="OOE07708.1"/>
    <property type="molecule type" value="Genomic_DNA"/>
</dbReference>
<evidence type="ECO:0000256" key="1">
    <source>
        <dbReference type="SAM" id="Phobius"/>
    </source>
</evidence>
<comment type="caution">
    <text evidence="2">The sequence shown here is derived from an EMBL/GenBank/DDBJ whole genome shotgun (WGS) entry which is preliminary data.</text>
</comment>
<feature type="transmembrane region" description="Helical" evidence="1">
    <location>
        <begin position="45"/>
        <end position="63"/>
    </location>
</feature>
<proteinExistence type="predicted"/>
<feature type="transmembrane region" description="Helical" evidence="1">
    <location>
        <begin position="6"/>
        <end position="24"/>
    </location>
</feature>
<keyword evidence="1" id="KW-1133">Transmembrane helix</keyword>
<keyword evidence="1" id="KW-0812">Transmembrane</keyword>
<dbReference type="AlphaFoldDB" id="A0A1V3G1A0"/>
<dbReference type="Proteomes" id="UP000188597">
    <property type="component" value="Unassembled WGS sequence"/>
</dbReference>
<gene>
    <name evidence="2" type="ORF">UN64_19315</name>
</gene>
<protein>
    <submittedName>
        <fullName evidence="2">Uncharacterized protein</fullName>
    </submittedName>
</protein>
<accession>A0A1V3G1A0</accession>
<reference evidence="2 3" key="1">
    <citation type="submission" date="2016-11" db="EMBL/GenBank/DDBJ databases">
        <authorList>
            <person name="Jaros S."/>
            <person name="Januszkiewicz K."/>
            <person name="Wedrychowicz H."/>
        </authorList>
    </citation>
    <scope>NUCLEOTIDE SEQUENCE [LARGE SCALE GENOMIC DNA]</scope>
    <source>
        <strain evidence="2 3">Con a/3</strain>
    </source>
</reference>
<name>A0A1V3G1A0_9BACL</name>